<dbReference type="SUPFAM" id="SSF57501">
    <property type="entry name" value="Cystine-knot cytokines"/>
    <property type="match status" value="1"/>
</dbReference>
<feature type="compositionally biased region" description="Polar residues" evidence="1">
    <location>
        <begin position="135"/>
        <end position="149"/>
    </location>
</feature>
<dbReference type="AlphaFoldDB" id="A0AAE1FKQ0"/>
<sequence>MGPADSEQHHSNLVHEENLPSFTGPEAEQQHYSRIVSHEDNDTTVSSNIVPDSMQHFRAIIHEDNYLASPTRTNSKQHYRTGIHEGDESAASSSKQDSRQQHYGTDIHTDGDFPSSPGPDSRQQHYGTDIYTDGDFSSSTGPDSRQQHYGTDIYTDDNFSSSTGPVFRQQHYGTADIHTDDDLPSSTGPNSRQQHYNQLIPDDWLEPDDSCSMSEVLLGHFTHYTSFPMTLLRLTRVRACETLEENVGVITLENYQDLFPRWLVDATVVGECPWELVKREFAPGTVPPSIIEVKCLCDGHRCSGHGGDFRCISVTRVVKTWIINPFDHDQFIPRTATVTAACVCVQRYSPPGGYIQLGVHN</sequence>
<evidence type="ECO:0000313" key="3">
    <source>
        <dbReference type="Proteomes" id="UP001286313"/>
    </source>
</evidence>
<gene>
    <name evidence="2" type="ORF">Pcinc_019854</name>
</gene>
<reference evidence="2" key="1">
    <citation type="submission" date="2023-10" db="EMBL/GenBank/DDBJ databases">
        <title>Genome assemblies of two species of porcelain crab, Petrolisthes cinctipes and Petrolisthes manimaculis (Anomura: Porcellanidae).</title>
        <authorList>
            <person name="Angst P."/>
        </authorList>
    </citation>
    <scope>NUCLEOTIDE SEQUENCE</scope>
    <source>
        <strain evidence="2">PB745_01</strain>
        <tissue evidence="2">Gill</tissue>
    </source>
</reference>
<name>A0AAE1FKQ0_PETCI</name>
<feature type="region of interest" description="Disordered" evidence="1">
    <location>
        <begin position="1"/>
        <end position="30"/>
    </location>
</feature>
<comment type="caution">
    <text evidence="2">The sequence shown here is derived from an EMBL/GenBank/DDBJ whole genome shotgun (WGS) entry which is preliminary data.</text>
</comment>
<dbReference type="EMBL" id="JAWQEG010001992">
    <property type="protein sequence ID" value="KAK3875255.1"/>
    <property type="molecule type" value="Genomic_DNA"/>
</dbReference>
<organism evidence="2 3">
    <name type="scientific">Petrolisthes cinctipes</name>
    <name type="common">Flat porcelain crab</name>
    <dbReference type="NCBI Taxonomy" id="88211"/>
    <lineage>
        <taxon>Eukaryota</taxon>
        <taxon>Metazoa</taxon>
        <taxon>Ecdysozoa</taxon>
        <taxon>Arthropoda</taxon>
        <taxon>Crustacea</taxon>
        <taxon>Multicrustacea</taxon>
        <taxon>Malacostraca</taxon>
        <taxon>Eumalacostraca</taxon>
        <taxon>Eucarida</taxon>
        <taxon>Decapoda</taxon>
        <taxon>Pleocyemata</taxon>
        <taxon>Anomura</taxon>
        <taxon>Galatheoidea</taxon>
        <taxon>Porcellanidae</taxon>
        <taxon>Petrolisthes</taxon>
    </lineage>
</organism>
<proteinExistence type="predicted"/>
<keyword evidence="3" id="KW-1185">Reference proteome</keyword>
<feature type="region of interest" description="Disordered" evidence="1">
    <location>
        <begin position="176"/>
        <end position="195"/>
    </location>
</feature>
<feature type="compositionally biased region" description="Polar residues" evidence="1">
    <location>
        <begin position="184"/>
        <end position="195"/>
    </location>
</feature>
<dbReference type="InterPro" id="IPR029034">
    <property type="entry name" value="Cystine-knot_cytokine"/>
</dbReference>
<evidence type="ECO:0000256" key="1">
    <source>
        <dbReference type="SAM" id="MobiDB-lite"/>
    </source>
</evidence>
<accession>A0AAE1FKQ0</accession>
<feature type="compositionally biased region" description="Basic and acidic residues" evidence="1">
    <location>
        <begin position="96"/>
        <end position="111"/>
    </location>
</feature>
<dbReference type="Gene3D" id="2.10.90.10">
    <property type="entry name" value="Cystine-knot cytokines"/>
    <property type="match status" value="1"/>
</dbReference>
<feature type="compositionally biased region" description="Basic and acidic residues" evidence="1">
    <location>
        <begin position="1"/>
        <end position="18"/>
    </location>
</feature>
<feature type="region of interest" description="Disordered" evidence="1">
    <location>
        <begin position="83"/>
        <end position="167"/>
    </location>
</feature>
<protein>
    <submittedName>
        <fullName evidence="2">Uncharacterized protein</fullName>
    </submittedName>
</protein>
<evidence type="ECO:0000313" key="2">
    <source>
        <dbReference type="EMBL" id="KAK3875255.1"/>
    </source>
</evidence>
<dbReference type="Proteomes" id="UP001286313">
    <property type="component" value="Unassembled WGS sequence"/>
</dbReference>